<evidence type="ECO:0000256" key="1">
    <source>
        <dbReference type="SAM" id="MobiDB-lite"/>
    </source>
</evidence>
<dbReference type="OrthoDB" id="2552174at2759"/>
<accession>A0A5C3DVG7</accession>
<evidence type="ECO:0000313" key="2">
    <source>
        <dbReference type="EMBL" id="SPO21191.1"/>
    </source>
</evidence>
<evidence type="ECO:0000313" key="3">
    <source>
        <dbReference type="Proteomes" id="UP000324022"/>
    </source>
</evidence>
<feature type="compositionally biased region" description="Basic and acidic residues" evidence="1">
    <location>
        <begin position="315"/>
        <end position="328"/>
    </location>
</feature>
<organism evidence="2 3">
    <name type="scientific">Ustilago trichophora</name>
    <dbReference type="NCBI Taxonomy" id="86804"/>
    <lineage>
        <taxon>Eukaryota</taxon>
        <taxon>Fungi</taxon>
        <taxon>Dikarya</taxon>
        <taxon>Basidiomycota</taxon>
        <taxon>Ustilaginomycotina</taxon>
        <taxon>Ustilaginomycetes</taxon>
        <taxon>Ustilaginales</taxon>
        <taxon>Ustilaginaceae</taxon>
        <taxon>Ustilago</taxon>
    </lineage>
</organism>
<sequence length="761" mass="83540">MSARDVDDAFEKAYKRLFSSASMNPEVDAQKSISSGSKPLTGSSKATHTAAGSSRKGSAGPSTSNKHERQQRLRETAAPRTSSKQTFGSKASLGAKNWRSAPAQPAPRERLAKPRASHSGLEALARHSAAPLDAKGKVRAHSHVEREAHSSDGSIRSPMIPTASVPHTSSSIPQAGGLAYYPYPHAQPPYQVSSGPLVTPGGLSSMPGQAMTWTQPIMSAGLMPTVAYPGFSASVTFSQPQFFASHPQQMQPTITTLPTAAWAQQQYTLQHGAPATPTSQNPMLRQEDAQQGTIRARPESQEQHRASTSALPTSRPHETVSRPVESAKPKKFLSLGPDHQKLIETMLRRVGEKVSATSANTSPTAQAKQYLQSVKVARREKLLIEKPKRRKKRWIPLFDENGVRIPRKRGRPRTHGLFYPGVLKTEAPEVALPTSATDECLPLGEDAGLPYKMETHTLFVHATRRLRWLARRAIAKADPRADPEPPAAISPTSDTRQWARWTFLSSSWAHSPNTAAITSAPTEAALPPSPSGTASQTDPAGLFSREKRRQYVALRKTLHTTVHTPHPRICVPRLVRYLAKVAAAAEQRFETDKDRRGYVERKHRAAKLAKYLLKSHRPTPLDVRRLWAVWARSAHLHGKNFNTNRVGQGPQKRRVSFAPQPASTPPPRSPPNAGGQDRVKVKLEPESPAAQRGLFSPPRAVVKAEPNTPSLSPAVRVRMKDEALTEVKVEPNTETWRKSPLFLRRNLHVYRLLGLTDLPLA</sequence>
<feature type="compositionally biased region" description="Basic and acidic residues" evidence="1">
    <location>
        <begin position="65"/>
        <end position="77"/>
    </location>
</feature>
<feature type="region of interest" description="Disordered" evidence="1">
    <location>
        <begin position="521"/>
        <end position="542"/>
    </location>
</feature>
<feature type="region of interest" description="Disordered" evidence="1">
    <location>
        <begin position="640"/>
        <end position="678"/>
    </location>
</feature>
<feature type="compositionally biased region" description="Polar residues" evidence="1">
    <location>
        <begin position="31"/>
        <end position="64"/>
    </location>
</feature>
<dbReference type="Proteomes" id="UP000324022">
    <property type="component" value="Unassembled WGS sequence"/>
</dbReference>
<feature type="compositionally biased region" description="Basic and acidic residues" evidence="1">
    <location>
        <begin position="296"/>
        <end position="305"/>
    </location>
</feature>
<name>A0A5C3DVG7_9BASI</name>
<feature type="compositionally biased region" description="Polar residues" evidence="1">
    <location>
        <begin position="276"/>
        <end position="293"/>
    </location>
</feature>
<gene>
    <name evidence="2" type="ORF">UTRI_00668</name>
</gene>
<proteinExistence type="predicted"/>
<reference evidence="2 3" key="1">
    <citation type="submission" date="2018-03" db="EMBL/GenBank/DDBJ databases">
        <authorList>
            <person name="Guldener U."/>
        </authorList>
    </citation>
    <scope>NUCLEOTIDE SEQUENCE [LARGE SCALE GENOMIC DNA]</scope>
    <source>
        <strain evidence="2 3">NBRC100155</strain>
    </source>
</reference>
<protein>
    <submittedName>
        <fullName evidence="2">Uncharacterized protein</fullName>
    </submittedName>
</protein>
<feature type="region of interest" description="Disordered" evidence="1">
    <location>
        <begin position="272"/>
        <end position="332"/>
    </location>
</feature>
<keyword evidence="3" id="KW-1185">Reference proteome</keyword>
<feature type="region of interest" description="Disordered" evidence="1">
    <location>
        <begin position="18"/>
        <end position="119"/>
    </location>
</feature>
<feature type="compositionally biased region" description="Polar residues" evidence="1">
    <location>
        <begin position="79"/>
        <end position="89"/>
    </location>
</feature>
<dbReference type="AlphaFoldDB" id="A0A5C3DVG7"/>
<dbReference type="EMBL" id="OOIN01000002">
    <property type="protein sequence ID" value="SPO21191.1"/>
    <property type="molecule type" value="Genomic_DNA"/>
</dbReference>